<dbReference type="EMBL" id="JXLN01015262">
    <property type="protein sequence ID" value="KPM10508.1"/>
    <property type="molecule type" value="Genomic_DNA"/>
</dbReference>
<organism evidence="1 2">
    <name type="scientific">Sarcoptes scabiei</name>
    <name type="common">Itch mite</name>
    <name type="synonym">Acarus scabiei</name>
    <dbReference type="NCBI Taxonomy" id="52283"/>
    <lineage>
        <taxon>Eukaryota</taxon>
        <taxon>Metazoa</taxon>
        <taxon>Ecdysozoa</taxon>
        <taxon>Arthropoda</taxon>
        <taxon>Chelicerata</taxon>
        <taxon>Arachnida</taxon>
        <taxon>Acari</taxon>
        <taxon>Acariformes</taxon>
        <taxon>Sarcoptiformes</taxon>
        <taxon>Astigmata</taxon>
        <taxon>Psoroptidia</taxon>
        <taxon>Sarcoptoidea</taxon>
        <taxon>Sarcoptidae</taxon>
        <taxon>Sarcoptinae</taxon>
        <taxon>Sarcoptes</taxon>
    </lineage>
</organism>
<dbReference type="Proteomes" id="UP000616769">
    <property type="component" value="Unassembled WGS sequence"/>
</dbReference>
<protein>
    <submittedName>
        <fullName evidence="1">Uncharacterized protein</fullName>
    </submittedName>
</protein>
<proteinExistence type="predicted"/>
<gene>
    <name evidence="1" type="ORF">QR98_0090640</name>
</gene>
<comment type="caution">
    <text evidence="1">The sequence shown here is derived from an EMBL/GenBank/DDBJ whole genome shotgun (WGS) entry which is preliminary data.</text>
</comment>
<dbReference type="AlphaFoldDB" id="A0A132AHN0"/>
<sequence>MFTDNVSNVKANAMIEIEQPILVINRNTNSSLDSNYKLDRKTLNYRNIVDVHKNGKISEMITPADSVRLISGNCFTTCS</sequence>
<evidence type="ECO:0000313" key="1">
    <source>
        <dbReference type="EMBL" id="KPM10508.1"/>
    </source>
</evidence>
<dbReference type="VEuPathDB" id="VectorBase:SSCA003511"/>
<name>A0A132AHN0_SARSC</name>
<accession>A0A132AHN0</accession>
<reference evidence="1 2" key="1">
    <citation type="journal article" date="2015" name="Parasit. Vectors">
        <title>Draft genome of the scabies mite.</title>
        <authorList>
            <person name="Rider S.D.Jr."/>
            <person name="Morgan M.S."/>
            <person name="Arlian L.G."/>
        </authorList>
    </citation>
    <scope>NUCLEOTIDE SEQUENCE [LARGE SCALE GENOMIC DNA]</scope>
    <source>
        <strain evidence="1">Arlian Lab</strain>
    </source>
</reference>
<evidence type="ECO:0000313" key="2">
    <source>
        <dbReference type="Proteomes" id="UP000616769"/>
    </source>
</evidence>